<gene>
    <name evidence="1" type="ORF">GPL21_17375</name>
</gene>
<protein>
    <submittedName>
        <fullName evidence="1">Uncharacterized protein</fullName>
    </submittedName>
</protein>
<comment type="caution">
    <text evidence="1">The sequence shown here is derived from an EMBL/GenBank/DDBJ whole genome shotgun (WGS) entry which is preliminary data.</text>
</comment>
<accession>A0A844SI56</accession>
<sequence length="86" mass="9438">MASTTTERSRTHLRLVTLEDAVDIIKPDPNGLGVADALALLGQCGDNVEATVTRIMSEHEYVAVRRYLVRRGLMSLLDAELRSITA</sequence>
<dbReference type="Proteomes" id="UP000436468">
    <property type="component" value="Unassembled WGS sequence"/>
</dbReference>
<dbReference type="EMBL" id="WQNF01000010">
    <property type="protein sequence ID" value="MVT66873.1"/>
    <property type="molecule type" value="Genomic_DNA"/>
</dbReference>
<name>A0A844SI56_9BRAD</name>
<keyword evidence="2" id="KW-1185">Reference proteome</keyword>
<dbReference type="RefSeq" id="WP_157344832.1">
    <property type="nucleotide sequence ID" value="NZ_WQNF01000010.1"/>
</dbReference>
<reference evidence="1 2" key="1">
    <citation type="submission" date="2019-12" db="EMBL/GenBank/DDBJ databases">
        <title>Draft genome sequences Bradyrhizobium cajani AMBPC1010, Bradyrhizobium pachyrhizi AMBPC1040 and Bradyrhizobium yuanmingense ALSPC3051, three plant growth promoting strains isolated from nodules of Cajanus cajan L. in Dominican Republic.</title>
        <authorList>
            <person name="Flores-Felix J.D."/>
            <person name="Araujo J."/>
            <person name="Diaz-Alcantara C."/>
            <person name="Gonzalez-Andres F."/>
            <person name="Velazquez E."/>
        </authorList>
    </citation>
    <scope>NUCLEOTIDE SEQUENCE [LARGE SCALE GENOMIC DNA]</scope>
    <source>
        <strain evidence="1 2">1040</strain>
    </source>
</reference>
<proteinExistence type="predicted"/>
<organism evidence="1 2">
    <name type="scientific">Bradyrhizobium pachyrhizi</name>
    <dbReference type="NCBI Taxonomy" id="280333"/>
    <lineage>
        <taxon>Bacteria</taxon>
        <taxon>Pseudomonadati</taxon>
        <taxon>Pseudomonadota</taxon>
        <taxon>Alphaproteobacteria</taxon>
        <taxon>Hyphomicrobiales</taxon>
        <taxon>Nitrobacteraceae</taxon>
        <taxon>Bradyrhizobium</taxon>
    </lineage>
</organism>
<dbReference type="AlphaFoldDB" id="A0A844SI56"/>
<evidence type="ECO:0000313" key="2">
    <source>
        <dbReference type="Proteomes" id="UP000436468"/>
    </source>
</evidence>
<evidence type="ECO:0000313" key="1">
    <source>
        <dbReference type="EMBL" id="MVT66873.1"/>
    </source>
</evidence>